<proteinExistence type="predicted"/>
<dbReference type="RefSeq" id="XP_062663388.1">
    <property type="nucleotide sequence ID" value="XM_062806218.1"/>
</dbReference>
<gene>
    <name evidence="2" type="ORF">B0H64DRAFT_437087</name>
</gene>
<sequence length="211" mass="22795">MSPFSPADGGAASAAATNSTAHPRNACNHGNRHYFLLCGRQQYRPRVQTTKANGRFVVAVSNAPSPEFPVDPTLHYFLFLHSPLLSTLDALSSSTTPSPGATAVLVGLALGPFGHTHAPHHHQGQSLKCPSPRLRFALGHFNKSDTVNHDKQHTHNYPLTGHPPFGGGAHFSLPLFGSQYPQPDASRPSVPNQQPYNHNHVESSPLGPRRY</sequence>
<evidence type="ECO:0000256" key="1">
    <source>
        <dbReference type="SAM" id="MobiDB-lite"/>
    </source>
</evidence>
<accession>A0AAE0HNQ8</accession>
<keyword evidence="3" id="KW-1185">Reference proteome</keyword>
<name>A0AAE0HNQ8_9PEZI</name>
<reference evidence="2" key="1">
    <citation type="journal article" date="2023" name="Mol. Phylogenet. Evol.">
        <title>Genome-scale phylogeny and comparative genomics of the fungal order Sordariales.</title>
        <authorList>
            <person name="Hensen N."/>
            <person name="Bonometti L."/>
            <person name="Westerberg I."/>
            <person name="Brannstrom I.O."/>
            <person name="Guillou S."/>
            <person name="Cros-Aarteil S."/>
            <person name="Calhoun S."/>
            <person name="Haridas S."/>
            <person name="Kuo A."/>
            <person name="Mondo S."/>
            <person name="Pangilinan J."/>
            <person name="Riley R."/>
            <person name="LaButti K."/>
            <person name="Andreopoulos B."/>
            <person name="Lipzen A."/>
            <person name="Chen C."/>
            <person name="Yan M."/>
            <person name="Daum C."/>
            <person name="Ng V."/>
            <person name="Clum A."/>
            <person name="Steindorff A."/>
            <person name="Ohm R.A."/>
            <person name="Martin F."/>
            <person name="Silar P."/>
            <person name="Natvig D.O."/>
            <person name="Lalanne C."/>
            <person name="Gautier V."/>
            <person name="Ament-Velasquez S.L."/>
            <person name="Kruys A."/>
            <person name="Hutchinson M.I."/>
            <person name="Powell A.J."/>
            <person name="Barry K."/>
            <person name="Miller A.N."/>
            <person name="Grigoriev I.V."/>
            <person name="Debuchy R."/>
            <person name="Gladieux P."/>
            <person name="Hiltunen Thoren M."/>
            <person name="Johannesson H."/>
        </authorList>
    </citation>
    <scope>NUCLEOTIDE SEQUENCE</scope>
    <source>
        <strain evidence="2">CBS 168.71</strain>
    </source>
</reference>
<feature type="region of interest" description="Disordered" evidence="1">
    <location>
        <begin position="176"/>
        <end position="211"/>
    </location>
</feature>
<dbReference type="AlphaFoldDB" id="A0AAE0HNQ8"/>
<evidence type="ECO:0000313" key="3">
    <source>
        <dbReference type="Proteomes" id="UP001278766"/>
    </source>
</evidence>
<organism evidence="2 3">
    <name type="scientific">Chaetomium fimeti</name>
    <dbReference type="NCBI Taxonomy" id="1854472"/>
    <lineage>
        <taxon>Eukaryota</taxon>
        <taxon>Fungi</taxon>
        <taxon>Dikarya</taxon>
        <taxon>Ascomycota</taxon>
        <taxon>Pezizomycotina</taxon>
        <taxon>Sordariomycetes</taxon>
        <taxon>Sordariomycetidae</taxon>
        <taxon>Sordariales</taxon>
        <taxon>Chaetomiaceae</taxon>
        <taxon>Chaetomium</taxon>
    </lineage>
</organism>
<comment type="caution">
    <text evidence="2">The sequence shown here is derived from an EMBL/GenBank/DDBJ whole genome shotgun (WGS) entry which is preliminary data.</text>
</comment>
<reference evidence="2" key="2">
    <citation type="submission" date="2023-06" db="EMBL/GenBank/DDBJ databases">
        <authorList>
            <consortium name="Lawrence Berkeley National Laboratory"/>
            <person name="Haridas S."/>
            <person name="Hensen N."/>
            <person name="Bonometti L."/>
            <person name="Westerberg I."/>
            <person name="Brannstrom I.O."/>
            <person name="Guillou S."/>
            <person name="Cros-Aarteil S."/>
            <person name="Calhoun S."/>
            <person name="Kuo A."/>
            <person name="Mondo S."/>
            <person name="Pangilinan J."/>
            <person name="Riley R."/>
            <person name="Labutti K."/>
            <person name="Andreopoulos B."/>
            <person name="Lipzen A."/>
            <person name="Chen C."/>
            <person name="Yanf M."/>
            <person name="Daum C."/>
            <person name="Ng V."/>
            <person name="Clum A."/>
            <person name="Steindorff A."/>
            <person name="Ohm R."/>
            <person name="Martin F."/>
            <person name="Silar P."/>
            <person name="Natvig D."/>
            <person name="Lalanne C."/>
            <person name="Gautier V."/>
            <person name="Ament-Velasquez S.L."/>
            <person name="Kruys A."/>
            <person name="Hutchinson M.I."/>
            <person name="Powell A.J."/>
            <person name="Barry K."/>
            <person name="Miller A.N."/>
            <person name="Grigoriev I.V."/>
            <person name="Debuchy R."/>
            <person name="Gladieux P."/>
            <person name="Thoren M.H."/>
            <person name="Johannesson H."/>
        </authorList>
    </citation>
    <scope>NUCLEOTIDE SEQUENCE</scope>
    <source>
        <strain evidence="2">CBS 168.71</strain>
    </source>
</reference>
<dbReference type="EMBL" id="JAUEPN010000001">
    <property type="protein sequence ID" value="KAK3299874.1"/>
    <property type="molecule type" value="Genomic_DNA"/>
</dbReference>
<dbReference type="GeneID" id="87843166"/>
<protein>
    <submittedName>
        <fullName evidence="2">Uncharacterized protein</fullName>
    </submittedName>
</protein>
<feature type="region of interest" description="Disordered" evidence="1">
    <location>
        <begin position="1"/>
        <end position="24"/>
    </location>
</feature>
<dbReference type="Proteomes" id="UP001278766">
    <property type="component" value="Unassembled WGS sequence"/>
</dbReference>
<feature type="compositionally biased region" description="Low complexity" evidence="1">
    <location>
        <begin position="7"/>
        <end position="21"/>
    </location>
</feature>
<evidence type="ECO:0000313" key="2">
    <source>
        <dbReference type="EMBL" id="KAK3299874.1"/>
    </source>
</evidence>